<sequence>MTYSLDDLPAAGVRAMLSEAIDHHLSNCAGLLAGQPFRGIFRRSWSEQSEWDTRVGATRCTLSVDAALVPTAWAGQSAAPQPWHAHSQTLYLANSTGQVLTDSSDQPIEPVPAVSRQTGAPVEITLGEGAGSYRITEAIPADGGRVHLVLEIAA</sequence>
<dbReference type="STRING" id="34103.SAMN05421778_11464"/>
<reference evidence="1 2" key="1">
    <citation type="journal article" date="2014" name="FEMS Microbiol. Ecol.">
        <title>Sphaerotilus natans encrusted with nanoball-shaped Fe(III) oxide minerals formed by nitrate-reducing mixotrophic Fe(II) oxidation.</title>
        <authorList>
            <person name="Park S."/>
            <person name="Kim D.H."/>
            <person name="Lee J.H."/>
            <person name="Hur H.G."/>
        </authorList>
    </citation>
    <scope>NUCLEOTIDE SEQUENCE [LARGE SCALE GENOMIC DNA]</scope>
    <source>
        <strain evidence="1 2">DSM 6575</strain>
    </source>
</reference>
<organism evidence="1 2">
    <name type="scientific">Sphaerotilus natans subsp. natans DSM 6575</name>
    <dbReference type="NCBI Taxonomy" id="1286631"/>
    <lineage>
        <taxon>Bacteria</taxon>
        <taxon>Pseudomonadati</taxon>
        <taxon>Pseudomonadota</taxon>
        <taxon>Betaproteobacteria</taxon>
        <taxon>Burkholderiales</taxon>
        <taxon>Sphaerotilaceae</taxon>
        <taxon>Sphaerotilus</taxon>
    </lineage>
</organism>
<comment type="caution">
    <text evidence="1">The sequence shown here is derived from an EMBL/GenBank/DDBJ whole genome shotgun (WGS) entry which is preliminary data.</text>
</comment>
<dbReference type="EMBL" id="AZRA01000010">
    <property type="protein sequence ID" value="KDB53940.1"/>
    <property type="molecule type" value="Genomic_DNA"/>
</dbReference>
<accession>A0A059KRE7</accession>
<evidence type="ECO:0000313" key="2">
    <source>
        <dbReference type="Proteomes" id="UP000026714"/>
    </source>
</evidence>
<dbReference type="Proteomes" id="UP000026714">
    <property type="component" value="Unassembled WGS sequence"/>
</dbReference>
<dbReference type="RefSeq" id="WP_037477840.1">
    <property type="nucleotide sequence ID" value="NZ_AZRA01000010.1"/>
</dbReference>
<evidence type="ECO:0000313" key="1">
    <source>
        <dbReference type="EMBL" id="KDB53940.1"/>
    </source>
</evidence>
<gene>
    <name evidence="1" type="ORF">X805_04940</name>
</gene>
<proteinExistence type="predicted"/>
<keyword evidence="2" id="KW-1185">Reference proteome</keyword>
<protein>
    <submittedName>
        <fullName evidence="1">Uncharacterized protein</fullName>
    </submittedName>
</protein>
<dbReference type="AlphaFoldDB" id="A0A059KRE7"/>
<name>A0A059KRE7_9BURK</name>